<evidence type="ECO:0000313" key="2">
    <source>
        <dbReference type="Proteomes" id="UP000887013"/>
    </source>
</evidence>
<dbReference type="OrthoDB" id="10414973at2759"/>
<gene>
    <name evidence="1" type="ORF">NPIL_262801</name>
</gene>
<proteinExistence type="predicted"/>
<comment type="caution">
    <text evidence="1">The sequence shown here is derived from an EMBL/GenBank/DDBJ whole genome shotgun (WGS) entry which is preliminary data.</text>
</comment>
<dbReference type="AlphaFoldDB" id="A0A8X6P4Y4"/>
<sequence>MNPWFKTSSNTSVRWEGVNSILPPTPSSPFLFTNPKDTSSNSPGLQIEFNVNRVRRMARQLFTAEAHGRILIAGSSNCEFLFHSNPELKVQNPHPPPLFTSLQSHPFWSFKEGWKRDGREEEDSSEKMTFLCLSAFRSFSLLFF</sequence>
<protein>
    <submittedName>
        <fullName evidence="1">Uncharacterized protein</fullName>
    </submittedName>
</protein>
<keyword evidence="2" id="KW-1185">Reference proteome</keyword>
<reference evidence="1" key="1">
    <citation type="submission" date="2020-08" db="EMBL/GenBank/DDBJ databases">
        <title>Multicomponent nature underlies the extraordinary mechanical properties of spider dragline silk.</title>
        <authorList>
            <person name="Kono N."/>
            <person name="Nakamura H."/>
            <person name="Mori M."/>
            <person name="Yoshida Y."/>
            <person name="Ohtoshi R."/>
            <person name="Malay A.D."/>
            <person name="Moran D.A.P."/>
            <person name="Tomita M."/>
            <person name="Numata K."/>
            <person name="Arakawa K."/>
        </authorList>
    </citation>
    <scope>NUCLEOTIDE SEQUENCE</scope>
</reference>
<dbReference type="EMBL" id="BMAW01065761">
    <property type="protein sequence ID" value="GFT51855.1"/>
    <property type="molecule type" value="Genomic_DNA"/>
</dbReference>
<accession>A0A8X6P4Y4</accession>
<name>A0A8X6P4Y4_NEPPI</name>
<organism evidence="1 2">
    <name type="scientific">Nephila pilipes</name>
    <name type="common">Giant wood spider</name>
    <name type="synonym">Nephila maculata</name>
    <dbReference type="NCBI Taxonomy" id="299642"/>
    <lineage>
        <taxon>Eukaryota</taxon>
        <taxon>Metazoa</taxon>
        <taxon>Ecdysozoa</taxon>
        <taxon>Arthropoda</taxon>
        <taxon>Chelicerata</taxon>
        <taxon>Arachnida</taxon>
        <taxon>Araneae</taxon>
        <taxon>Araneomorphae</taxon>
        <taxon>Entelegynae</taxon>
        <taxon>Araneoidea</taxon>
        <taxon>Nephilidae</taxon>
        <taxon>Nephila</taxon>
    </lineage>
</organism>
<dbReference type="Proteomes" id="UP000887013">
    <property type="component" value="Unassembled WGS sequence"/>
</dbReference>
<evidence type="ECO:0000313" key="1">
    <source>
        <dbReference type="EMBL" id="GFT51855.1"/>
    </source>
</evidence>